<proteinExistence type="predicted"/>
<name>A0ABY8DDV8_9HYPH</name>
<organism evidence="1 2">
    <name type="scientific">Sinorhizobium garamanticum</name>
    <dbReference type="NCBI Taxonomy" id="680247"/>
    <lineage>
        <taxon>Bacteria</taxon>
        <taxon>Pseudomonadati</taxon>
        <taxon>Pseudomonadota</taxon>
        <taxon>Alphaproteobacteria</taxon>
        <taxon>Hyphomicrobiales</taxon>
        <taxon>Rhizobiaceae</taxon>
        <taxon>Sinorhizobium/Ensifer group</taxon>
        <taxon>Sinorhizobium</taxon>
    </lineage>
</organism>
<evidence type="ECO:0000313" key="2">
    <source>
        <dbReference type="Proteomes" id="UP001229355"/>
    </source>
</evidence>
<dbReference type="Proteomes" id="UP001229355">
    <property type="component" value="Chromosome 1"/>
</dbReference>
<dbReference type="RefSeq" id="WP_280661052.1">
    <property type="nucleotide sequence ID" value="NZ_CP120373.1"/>
</dbReference>
<sequence length="53" mass="6272">MSALFVRLHYWQVMRKIVIPQVLKKVILPMVGLSIGLFQDRTLITIAFLQWKM</sequence>
<protein>
    <submittedName>
        <fullName evidence="1">Uncharacterized protein</fullName>
    </submittedName>
</protein>
<dbReference type="EMBL" id="CP120373">
    <property type="protein sequence ID" value="WEX89064.1"/>
    <property type="molecule type" value="Genomic_DNA"/>
</dbReference>
<gene>
    <name evidence="1" type="ORF">PZN02_001606</name>
</gene>
<evidence type="ECO:0000313" key="1">
    <source>
        <dbReference type="EMBL" id="WEX89064.1"/>
    </source>
</evidence>
<reference evidence="1 2" key="1">
    <citation type="submission" date="2023-03" db="EMBL/GenBank/DDBJ databases">
        <authorList>
            <person name="Kaur S."/>
            <person name="Espinosa-Saiz D."/>
            <person name="Velazquez E."/>
            <person name="Menendez E."/>
            <person name="diCenzo G.C."/>
        </authorList>
    </citation>
    <scope>NUCLEOTIDE SEQUENCE [LARGE SCALE GENOMIC DNA]</scope>
    <source>
        <strain evidence="1 2">LMG 24692</strain>
    </source>
</reference>
<keyword evidence="2" id="KW-1185">Reference proteome</keyword>
<accession>A0ABY8DDV8</accession>